<dbReference type="PANTHER" id="PTHR47533:SF4">
    <property type="entry name" value="AB HYDROLASE-1 DOMAIN-CONTAINING PROTEIN"/>
    <property type="match status" value="1"/>
</dbReference>
<dbReference type="PANTHER" id="PTHR47533">
    <property type="entry name" value="PROTEIN CBG21859"/>
    <property type="match status" value="1"/>
</dbReference>
<accession>A0A8R1YTH8</accession>
<dbReference type="AlphaFoldDB" id="A0A2A6BLR7"/>
<proteinExistence type="predicted"/>
<evidence type="ECO:0000313" key="2">
    <source>
        <dbReference type="Proteomes" id="UP000005239"/>
    </source>
</evidence>
<reference evidence="2" key="1">
    <citation type="journal article" date="2008" name="Nat. Genet.">
        <title>The Pristionchus pacificus genome provides a unique perspective on nematode lifestyle and parasitism.</title>
        <authorList>
            <person name="Dieterich C."/>
            <person name="Clifton S.W."/>
            <person name="Schuster L.N."/>
            <person name="Chinwalla A."/>
            <person name="Delehaunty K."/>
            <person name="Dinkelacker I."/>
            <person name="Fulton L."/>
            <person name="Fulton R."/>
            <person name="Godfrey J."/>
            <person name="Minx P."/>
            <person name="Mitreva M."/>
            <person name="Roeseler W."/>
            <person name="Tian H."/>
            <person name="Witte H."/>
            <person name="Yang S.P."/>
            <person name="Wilson R.K."/>
            <person name="Sommer R.J."/>
        </authorList>
    </citation>
    <scope>NUCLEOTIDE SEQUENCE [LARGE SCALE GENOMIC DNA]</scope>
    <source>
        <strain evidence="2">PS312</strain>
    </source>
</reference>
<protein>
    <submittedName>
        <fullName evidence="1">Uncharacterized protein</fullName>
    </submittedName>
</protein>
<dbReference type="EnsemblMetazoa" id="PPA32700.1">
    <property type="protein sequence ID" value="PPA32700.1"/>
    <property type="gene ID" value="WBGene00205560"/>
</dbReference>
<keyword evidence="2" id="KW-1185">Reference proteome</keyword>
<evidence type="ECO:0000313" key="1">
    <source>
        <dbReference type="EnsemblMetazoa" id="PPA32700.1"/>
    </source>
</evidence>
<gene>
    <name evidence="1" type="primary">WBGene00205560</name>
</gene>
<organism evidence="1 2">
    <name type="scientific">Pristionchus pacificus</name>
    <name type="common">Parasitic nematode worm</name>
    <dbReference type="NCBI Taxonomy" id="54126"/>
    <lineage>
        <taxon>Eukaryota</taxon>
        <taxon>Metazoa</taxon>
        <taxon>Ecdysozoa</taxon>
        <taxon>Nematoda</taxon>
        <taxon>Chromadorea</taxon>
        <taxon>Rhabditida</taxon>
        <taxon>Rhabditina</taxon>
        <taxon>Diplogasteromorpha</taxon>
        <taxon>Diplogasteroidea</taxon>
        <taxon>Neodiplogasteridae</taxon>
        <taxon>Pristionchus</taxon>
    </lineage>
</organism>
<dbReference type="Proteomes" id="UP000005239">
    <property type="component" value="Unassembled WGS sequence"/>
</dbReference>
<sequence>MGTNSTLFHSPSIQVAWGEWNYPYIYPGEKGEIRGYLYDIFRIFSDNYEMLEAAHSSDEEETELVFFTVFSLPSLALLIVLHYSAALIHCLIVLLQRANERKEVRKSPLLPFLSSLSIIIYTIGITLIVFYHSAGFKGNTVIHVDGKATSFNDALMGLHSGKRLLMTLATNTLKENEIFLLIGNRSRIVDIYEPDMVALMQRMCDDPSIITVIRSHAKNAMALTERPCRLRRITVSRPIVGLEKLSGLVSQNYMTSRNYTTRRTTEDINQVLLRLYPQDMIETFWTRRYLKTLKNQTEPAPSLNFIPVRLKRLMFLLYFTGPGIFCAVVFCLLEFLSRYNPFLCRIFDIIHSM</sequence>
<name>A0A2A6BLR7_PRIPA</name>
<accession>A0A2A6BLR7</accession>
<reference evidence="1" key="2">
    <citation type="submission" date="2022-06" db="UniProtKB">
        <authorList>
            <consortium name="EnsemblMetazoa"/>
        </authorList>
    </citation>
    <scope>IDENTIFICATION</scope>
    <source>
        <strain evidence="1">PS312</strain>
    </source>
</reference>